<proteinExistence type="predicted"/>
<protein>
    <submittedName>
        <fullName evidence="2">Transposase</fullName>
    </submittedName>
</protein>
<reference evidence="2" key="1">
    <citation type="submission" date="2021-04" db="EMBL/GenBank/DDBJ databases">
        <title>Oceanospirillales bacteria with DddD are important DMSP degraders in coastal seawater.</title>
        <authorList>
            <person name="Liu J."/>
        </authorList>
    </citation>
    <scope>NUCLEOTIDE SEQUENCE</scope>
    <source>
        <strain evidence="2">D13-1</strain>
    </source>
</reference>
<keyword evidence="3" id="KW-1185">Reference proteome</keyword>
<sequence length="92" mass="11037">MVEQISYNLLYRWFVGLTIDDPVWHHSSFSTCRHGSYQVSMQLRKQVEEPFGRGKEIGPIRQVMLRGRDKVHSLFQLTMMGWKLLRMRNLQR</sequence>
<evidence type="ECO:0000259" key="1">
    <source>
        <dbReference type="Pfam" id="PF05598"/>
    </source>
</evidence>
<evidence type="ECO:0000313" key="3">
    <source>
        <dbReference type="Proteomes" id="UP001058461"/>
    </source>
</evidence>
<evidence type="ECO:0000313" key="2">
    <source>
        <dbReference type="EMBL" id="UTW12406.1"/>
    </source>
</evidence>
<dbReference type="Proteomes" id="UP001058461">
    <property type="component" value="Chromosome"/>
</dbReference>
<name>A0ABY5HJ47_9GAMM</name>
<gene>
    <name evidence="2" type="ORF">KDW95_01605</name>
</gene>
<accession>A0ABY5HJ47</accession>
<dbReference type="Pfam" id="PF05598">
    <property type="entry name" value="DUF772"/>
    <property type="match status" value="1"/>
</dbReference>
<dbReference type="InterPro" id="IPR008490">
    <property type="entry name" value="Transposase_InsH_N"/>
</dbReference>
<organism evidence="2 3">
    <name type="scientific">Marinobacterium rhizophilum</name>
    <dbReference type="NCBI Taxonomy" id="420402"/>
    <lineage>
        <taxon>Bacteria</taxon>
        <taxon>Pseudomonadati</taxon>
        <taxon>Pseudomonadota</taxon>
        <taxon>Gammaproteobacteria</taxon>
        <taxon>Oceanospirillales</taxon>
        <taxon>Oceanospirillaceae</taxon>
        <taxon>Marinobacterium</taxon>
    </lineage>
</organism>
<dbReference type="EMBL" id="CP073347">
    <property type="protein sequence ID" value="UTW12406.1"/>
    <property type="molecule type" value="Genomic_DNA"/>
</dbReference>
<feature type="domain" description="Transposase InsH N-terminal" evidence="1">
    <location>
        <begin position="1"/>
        <end position="34"/>
    </location>
</feature>